<dbReference type="SUPFAM" id="SSF63829">
    <property type="entry name" value="Calcium-dependent phosphotriesterase"/>
    <property type="match status" value="1"/>
</dbReference>
<dbReference type="PROSITE" id="PS51257">
    <property type="entry name" value="PROKAR_LIPOPROTEIN"/>
    <property type="match status" value="1"/>
</dbReference>
<dbReference type="Proteomes" id="UP001139031">
    <property type="component" value="Unassembled WGS sequence"/>
</dbReference>
<dbReference type="RefSeq" id="WP_224192920.1">
    <property type="nucleotide sequence ID" value="NZ_JAIRAU010000024.1"/>
</dbReference>
<keyword evidence="2" id="KW-1185">Reference proteome</keyword>
<protein>
    <submittedName>
        <fullName evidence="1">Carboxypeptidase-like regulatory domain-containing protein</fullName>
    </submittedName>
</protein>
<reference evidence="1" key="1">
    <citation type="submission" date="2021-08" db="EMBL/GenBank/DDBJ databases">
        <authorList>
            <person name="Stevens D.C."/>
        </authorList>
    </citation>
    <scope>NUCLEOTIDE SEQUENCE</scope>
    <source>
        <strain evidence="1">DSM 53165</strain>
    </source>
</reference>
<organism evidence="1 2">
    <name type="scientific">Nannocystis pusilla</name>
    <dbReference type="NCBI Taxonomy" id="889268"/>
    <lineage>
        <taxon>Bacteria</taxon>
        <taxon>Pseudomonadati</taxon>
        <taxon>Myxococcota</taxon>
        <taxon>Polyangia</taxon>
        <taxon>Nannocystales</taxon>
        <taxon>Nannocystaceae</taxon>
        <taxon>Nannocystis</taxon>
    </lineage>
</organism>
<dbReference type="EMBL" id="JAIRAU010000024">
    <property type="protein sequence ID" value="MBZ5711147.1"/>
    <property type="molecule type" value="Genomic_DNA"/>
</dbReference>
<evidence type="ECO:0000313" key="1">
    <source>
        <dbReference type="EMBL" id="MBZ5711147.1"/>
    </source>
</evidence>
<proteinExistence type="predicted"/>
<accession>A0ABS7TSD6</accession>
<evidence type="ECO:0000313" key="2">
    <source>
        <dbReference type="Proteomes" id="UP001139031"/>
    </source>
</evidence>
<gene>
    <name evidence="1" type="ORF">K7C98_18020</name>
</gene>
<sequence>MTGRSSRAAPALVWLVFGCGSQPVETRPPPPAAATAASAPAPAPAPAAAVFPPIERPSCRPAALEPAIAAPAPGPAYVLVEHVGVLRLDGGEPTTAWPLPKGVDASEIEMTVGPSGALWLSGWDGVVVLAPDGSVRRVREAKGGPRYEHLQVRADDDVWAVTSDIEWQVVHYDGKRWEPVRARKQFPGKYDDNKFASLAVNDEGVWVSSWNGLWRGQGGKWQQVDAPGGPGPGLMLWTYRGHLLVGAFERRYVRDGAGWRELAWPRTNILTRAVGEVGLVAAPDMGHTKLTLAPVFAAGCTGVSEPVPGTSVTELTVDGSGRVWLATDAALAVIDGDGRKLAEWTLGALPGLAGSVEQIAVVGAGPSRLPAPRKPHTWEVVGRLTTYKGRGEPLANAAIELCPSPARDDRCPPGPFTRTATSAADGSFRLPEVGYGDFSIVVRPPEGLEDCEGPFTVNSHWLAPVTDCPADQPRCDMGTLTCCRPFEMPPPH</sequence>
<name>A0ABS7TSD6_9BACT</name>
<comment type="caution">
    <text evidence="1">The sequence shown here is derived from an EMBL/GenBank/DDBJ whole genome shotgun (WGS) entry which is preliminary data.</text>
</comment>